<protein>
    <submittedName>
        <fullName evidence="1">Sulfotransferase family 2 domain-containing protein</fullName>
    </submittedName>
</protein>
<dbReference type="GO" id="GO:0016020">
    <property type="term" value="C:membrane"/>
    <property type="evidence" value="ECO:0007669"/>
    <property type="project" value="InterPro"/>
</dbReference>
<dbReference type="InterPro" id="IPR005331">
    <property type="entry name" value="Sulfotransferase"/>
</dbReference>
<dbReference type="Pfam" id="PF03567">
    <property type="entry name" value="Sulfotransfer_2"/>
    <property type="match status" value="1"/>
</dbReference>
<accession>A0AA52HAX9</accession>
<evidence type="ECO:0000313" key="1">
    <source>
        <dbReference type="EMBL" id="WND03200.1"/>
    </source>
</evidence>
<dbReference type="InterPro" id="IPR027417">
    <property type="entry name" value="P-loop_NTPase"/>
</dbReference>
<dbReference type="Gene3D" id="3.40.50.300">
    <property type="entry name" value="P-loop containing nucleotide triphosphate hydrolases"/>
    <property type="match status" value="1"/>
</dbReference>
<proteinExistence type="predicted"/>
<name>A0AA52HAX9_9PROT</name>
<dbReference type="SUPFAM" id="SSF52540">
    <property type="entry name" value="P-loop containing nucleoside triphosphate hydrolases"/>
    <property type="match status" value="1"/>
</dbReference>
<dbReference type="GO" id="GO:0008146">
    <property type="term" value="F:sulfotransferase activity"/>
    <property type="evidence" value="ECO:0007669"/>
    <property type="project" value="InterPro"/>
</dbReference>
<organism evidence="1 2">
    <name type="scientific">Temperatibacter marinus</name>
    <dbReference type="NCBI Taxonomy" id="1456591"/>
    <lineage>
        <taxon>Bacteria</taxon>
        <taxon>Pseudomonadati</taxon>
        <taxon>Pseudomonadota</taxon>
        <taxon>Alphaproteobacteria</taxon>
        <taxon>Kordiimonadales</taxon>
        <taxon>Temperatibacteraceae</taxon>
        <taxon>Temperatibacter</taxon>
    </lineage>
</organism>
<keyword evidence="2" id="KW-1185">Reference proteome</keyword>
<dbReference type="Proteomes" id="UP001268683">
    <property type="component" value="Chromosome"/>
</dbReference>
<dbReference type="EMBL" id="CP123872">
    <property type="protein sequence ID" value="WND03200.1"/>
    <property type="molecule type" value="Genomic_DNA"/>
</dbReference>
<sequence>MPIFTRNNSKIFFVHIPKTGGTYVEDLFRANGFQVHFWKPRRLLPVEAISQQHYHLDILKNIFYMESFDYKFVTVRHPVKRLISEYKMRNPDQEVEINSWIDDTLDQASQDPSYLDNHLRPQHEFHQEGIDIFKQEDGFDAAWASRLEAAIQTDLPHKLVKRRRDNRDFHQSFDPSQLEQRVLEKIKSYYQKDFDYFDYD</sequence>
<dbReference type="AlphaFoldDB" id="A0AA52HAX9"/>
<reference evidence="1" key="1">
    <citation type="submission" date="2023-04" db="EMBL/GenBank/DDBJ databases">
        <title>Complete genome sequence of Temperatibacter marinus.</title>
        <authorList>
            <person name="Rong J.-C."/>
            <person name="Yi M.-L."/>
            <person name="Zhao Q."/>
        </authorList>
    </citation>
    <scope>NUCLEOTIDE SEQUENCE</scope>
    <source>
        <strain evidence="1">NBRC 110045</strain>
    </source>
</reference>
<gene>
    <name evidence="1" type="ORF">QGN29_02310</name>
</gene>
<evidence type="ECO:0000313" key="2">
    <source>
        <dbReference type="Proteomes" id="UP001268683"/>
    </source>
</evidence>
<dbReference type="RefSeq" id="WP_310799049.1">
    <property type="nucleotide sequence ID" value="NZ_CP123872.1"/>
</dbReference>
<dbReference type="KEGG" id="tmk:QGN29_02310"/>